<dbReference type="Pfam" id="PF02518">
    <property type="entry name" value="HATPase_c"/>
    <property type="match status" value="1"/>
</dbReference>
<dbReference type="AlphaFoldDB" id="A0A5M7BDY1"/>
<dbReference type="InterPro" id="IPR003594">
    <property type="entry name" value="HATPase_dom"/>
</dbReference>
<dbReference type="PIRSF" id="PIRSF037434">
    <property type="entry name" value="STHK_ChrS"/>
    <property type="match status" value="1"/>
</dbReference>
<evidence type="ECO:0000256" key="5">
    <source>
        <dbReference type="ARBA" id="ARBA00017322"/>
    </source>
</evidence>
<keyword evidence="7" id="KW-0963">Cytoplasm</keyword>
<evidence type="ECO:0000256" key="12">
    <source>
        <dbReference type="ARBA" id="ARBA00023014"/>
    </source>
</evidence>
<dbReference type="PRINTS" id="PR00344">
    <property type="entry name" value="BCTRLSENSOR"/>
</dbReference>
<evidence type="ECO:0000259" key="16">
    <source>
        <dbReference type="SMART" id="SM00387"/>
    </source>
</evidence>
<reference evidence="17 18" key="1">
    <citation type="submission" date="2019-09" db="EMBL/GenBank/DDBJ databases">
        <title>Draft genome sequence of the thermophilic Saccharopolyspora hirsuta VKM Ac-666T.</title>
        <authorList>
            <person name="Lobastova T.G."/>
            <person name="Fokina V."/>
            <person name="Bragin E.Y."/>
            <person name="Shtratnikova V.Y."/>
            <person name="Starodumova I.P."/>
            <person name="Tarlachkov S.V."/>
            <person name="Donova M.V."/>
        </authorList>
    </citation>
    <scope>NUCLEOTIDE SEQUENCE [LARGE SCALE GENOMIC DNA]</scope>
    <source>
        <strain evidence="17 18">VKM Ac-666</strain>
    </source>
</reference>
<dbReference type="Gene3D" id="3.30.565.10">
    <property type="entry name" value="Histidine kinase-like ATPase, C-terminal domain"/>
    <property type="match status" value="1"/>
</dbReference>
<dbReference type="EMBL" id="VWPH01000016">
    <property type="protein sequence ID" value="KAA5827090.1"/>
    <property type="molecule type" value="Genomic_DNA"/>
</dbReference>
<dbReference type="OrthoDB" id="144293at2"/>
<feature type="transmembrane region" description="Helical" evidence="15">
    <location>
        <begin position="100"/>
        <end position="119"/>
    </location>
</feature>
<feature type="transmembrane region" description="Helical" evidence="15">
    <location>
        <begin position="46"/>
        <end position="63"/>
    </location>
</feature>
<evidence type="ECO:0000256" key="13">
    <source>
        <dbReference type="ARBA" id="ARBA00024827"/>
    </source>
</evidence>
<evidence type="ECO:0000256" key="1">
    <source>
        <dbReference type="ARBA" id="ARBA00000085"/>
    </source>
</evidence>
<keyword evidence="15" id="KW-1133">Transmembrane helix</keyword>
<evidence type="ECO:0000256" key="3">
    <source>
        <dbReference type="ARBA" id="ARBA00004496"/>
    </source>
</evidence>
<evidence type="ECO:0000256" key="11">
    <source>
        <dbReference type="ARBA" id="ARBA00023012"/>
    </source>
</evidence>
<keyword evidence="12" id="KW-0411">Iron-sulfur</keyword>
<dbReference type="EC" id="2.7.13.3" evidence="4"/>
<keyword evidence="18" id="KW-1185">Reference proteome</keyword>
<feature type="domain" description="Histidine kinase/HSP90-like ATPase" evidence="16">
    <location>
        <begin position="304"/>
        <end position="395"/>
    </location>
</feature>
<dbReference type="GO" id="GO:0046983">
    <property type="term" value="F:protein dimerization activity"/>
    <property type="evidence" value="ECO:0007669"/>
    <property type="project" value="InterPro"/>
</dbReference>
<evidence type="ECO:0000313" key="18">
    <source>
        <dbReference type="Proteomes" id="UP000323946"/>
    </source>
</evidence>
<keyword evidence="15" id="KW-0812">Transmembrane</keyword>
<name>A0A5M7BDY1_SACHI</name>
<accession>A0A5M7BDY1</accession>
<keyword evidence="6" id="KW-0004">4Fe-4S</keyword>
<dbReference type="GO" id="GO:0005737">
    <property type="term" value="C:cytoplasm"/>
    <property type="evidence" value="ECO:0007669"/>
    <property type="project" value="UniProtKB-SubCell"/>
</dbReference>
<evidence type="ECO:0000256" key="14">
    <source>
        <dbReference type="ARBA" id="ARBA00030800"/>
    </source>
</evidence>
<dbReference type="GO" id="GO:0000155">
    <property type="term" value="F:phosphorelay sensor kinase activity"/>
    <property type="evidence" value="ECO:0007669"/>
    <property type="project" value="InterPro"/>
</dbReference>
<dbReference type="GO" id="GO:0016020">
    <property type="term" value="C:membrane"/>
    <property type="evidence" value="ECO:0007669"/>
    <property type="project" value="InterPro"/>
</dbReference>
<keyword evidence="9 17" id="KW-0418">Kinase</keyword>
<evidence type="ECO:0000256" key="15">
    <source>
        <dbReference type="SAM" id="Phobius"/>
    </source>
</evidence>
<dbReference type="InterPro" id="IPR011712">
    <property type="entry name" value="Sig_transdc_His_kin_sub3_dim/P"/>
</dbReference>
<dbReference type="PANTHER" id="PTHR24421:SF62">
    <property type="entry name" value="SENSORY TRANSDUCTION HISTIDINE KINASE"/>
    <property type="match status" value="1"/>
</dbReference>
<dbReference type="InterPro" id="IPR050482">
    <property type="entry name" value="Sensor_HK_TwoCompSys"/>
</dbReference>
<evidence type="ECO:0000256" key="6">
    <source>
        <dbReference type="ARBA" id="ARBA00022485"/>
    </source>
</evidence>
<dbReference type="InterPro" id="IPR004358">
    <property type="entry name" value="Sig_transdc_His_kin-like_C"/>
</dbReference>
<comment type="cofactor">
    <cofactor evidence="2">
        <name>[4Fe-4S] cluster</name>
        <dbReference type="ChEBI" id="CHEBI:49883"/>
    </cofactor>
</comment>
<dbReference type="SMART" id="SM00387">
    <property type="entry name" value="HATPase_c"/>
    <property type="match status" value="1"/>
</dbReference>
<dbReference type="GO" id="GO:0051539">
    <property type="term" value="F:4 iron, 4 sulfur cluster binding"/>
    <property type="evidence" value="ECO:0007669"/>
    <property type="project" value="UniProtKB-KW"/>
</dbReference>
<dbReference type="SMR" id="A0A5M7BDY1"/>
<evidence type="ECO:0000256" key="2">
    <source>
        <dbReference type="ARBA" id="ARBA00001966"/>
    </source>
</evidence>
<sequence>MTLVEEQRVVQHQRTWDRIWTLAPYGLLGVACAVSLLNATGWQHQSVTLVIAAGLGLWHWWFVVAHPDWCERRTWLMALYFLGLLALTTLLVMRSSSFQLFVPACYVLAFVTLPGWYAYAGAVLAGAPWLVVPETNVPLTLLNLATVTPLAALIGWAIRAMEREADRRHEVNTRLAAALAENARLHEVLVERAKAAAAAEERARLAREIHDTAAQGLTGIVTQLEAAEELSPAEPVRDRLGKARQLARTSLTEVRRSIEALRPGPLENTRLAEAVSNTATAWHEQHGVPTEFTLTGTPRPAPAETEVVVLRAAQEALSNIGKHARAGRVDVTLSYMDDLLVLDVRDDGTGFDVNAASGFGLTALRERVGQLAGSAEIESAPGAGTALSVAVPLGGTR</sequence>
<evidence type="ECO:0000256" key="8">
    <source>
        <dbReference type="ARBA" id="ARBA00022679"/>
    </source>
</evidence>
<comment type="caution">
    <text evidence="17">The sequence shown here is derived from an EMBL/GenBank/DDBJ whole genome shotgun (WGS) entry which is preliminary data.</text>
</comment>
<keyword evidence="15" id="KW-0472">Membrane</keyword>
<organism evidence="17 18">
    <name type="scientific">Saccharopolyspora hirsuta</name>
    <dbReference type="NCBI Taxonomy" id="1837"/>
    <lineage>
        <taxon>Bacteria</taxon>
        <taxon>Bacillati</taxon>
        <taxon>Actinomycetota</taxon>
        <taxon>Actinomycetes</taxon>
        <taxon>Pseudonocardiales</taxon>
        <taxon>Pseudonocardiaceae</taxon>
        <taxon>Saccharopolyspora</taxon>
    </lineage>
</organism>
<dbReference type="PANTHER" id="PTHR24421">
    <property type="entry name" value="NITRATE/NITRITE SENSOR PROTEIN NARX-RELATED"/>
    <property type="match status" value="1"/>
</dbReference>
<keyword evidence="11" id="KW-0902">Two-component regulatory system</keyword>
<evidence type="ECO:0000256" key="10">
    <source>
        <dbReference type="ARBA" id="ARBA00023004"/>
    </source>
</evidence>
<evidence type="ECO:0000256" key="4">
    <source>
        <dbReference type="ARBA" id="ARBA00012438"/>
    </source>
</evidence>
<comment type="function">
    <text evidence="13">Member of the two-component regulatory system NreB/NreC involved in the control of dissimilatory nitrate/nitrite reduction in response to oxygen. NreB functions as a direct oxygen sensor histidine kinase which is autophosphorylated, in the absence of oxygen, probably at the conserved histidine residue, and transfers its phosphate group probably to a conserved aspartate residue of NreC. NreB/NreC activates the expression of the nitrate (narGHJI) and nitrite (nir) reductase operons, as well as the putative nitrate transporter gene narT.</text>
</comment>
<keyword evidence="6" id="KW-0479">Metal-binding</keyword>
<proteinExistence type="predicted"/>
<dbReference type="Pfam" id="PF07730">
    <property type="entry name" value="HisKA_3"/>
    <property type="match status" value="1"/>
</dbReference>
<feature type="transmembrane region" description="Helical" evidence="15">
    <location>
        <begin position="20"/>
        <end position="39"/>
    </location>
</feature>
<evidence type="ECO:0000313" key="17">
    <source>
        <dbReference type="EMBL" id="KAA5827090.1"/>
    </source>
</evidence>
<dbReference type="RefSeq" id="WP_150070057.1">
    <property type="nucleotide sequence ID" value="NZ_VWPH01000016.1"/>
</dbReference>
<dbReference type="SUPFAM" id="SSF55874">
    <property type="entry name" value="ATPase domain of HSP90 chaperone/DNA topoisomerase II/histidine kinase"/>
    <property type="match status" value="1"/>
</dbReference>
<dbReference type="InterPro" id="IPR017205">
    <property type="entry name" value="Sig_transdc_His_kinase_ChrS"/>
</dbReference>
<keyword evidence="8" id="KW-0808">Transferase</keyword>
<evidence type="ECO:0000256" key="9">
    <source>
        <dbReference type="ARBA" id="ARBA00022777"/>
    </source>
</evidence>
<keyword evidence="10" id="KW-0408">Iron</keyword>
<comment type="subcellular location">
    <subcellularLocation>
        <location evidence="3">Cytoplasm</location>
    </subcellularLocation>
</comment>
<protein>
    <recommendedName>
        <fullName evidence="5">Oxygen sensor histidine kinase NreB</fullName>
        <ecNumber evidence="4">2.7.13.3</ecNumber>
    </recommendedName>
    <alternativeName>
        <fullName evidence="14">Nitrogen regulation protein B</fullName>
    </alternativeName>
</protein>
<comment type="catalytic activity">
    <reaction evidence="1">
        <text>ATP + protein L-histidine = ADP + protein N-phospho-L-histidine.</text>
        <dbReference type="EC" id="2.7.13.3"/>
    </reaction>
</comment>
<dbReference type="Gene3D" id="1.20.5.1930">
    <property type="match status" value="1"/>
</dbReference>
<feature type="transmembrane region" description="Helical" evidence="15">
    <location>
        <begin position="75"/>
        <end position="93"/>
    </location>
</feature>
<gene>
    <name evidence="17" type="ORF">F1721_29330</name>
</gene>
<feature type="transmembrane region" description="Helical" evidence="15">
    <location>
        <begin position="139"/>
        <end position="158"/>
    </location>
</feature>
<dbReference type="InterPro" id="IPR036890">
    <property type="entry name" value="HATPase_C_sf"/>
</dbReference>
<dbReference type="Proteomes" id="UP000323946">
    <property type="component" value="Unassembled WGS sequence"/>
</dbReference>
<dbReference type="CDD" id="cd16917">
    <property type="entry name" value="HATPase_UhpB-NarQ-NarX-like"/>
    <property type="match status" value="1"/>
</dbReference>
<evidence type="ECO:0000256" key="7">
    <source>
        <dbReference type="ARBA" id="ARBA00022490"/>
    </source>
</evidence>